<dbReference type="InterPro" id="IPR024977">
    <property type="entry name" value="Apc4-like_WD40_dom"/>
</dbReference>
<evidence type="ECO:0000256" key="2">
    <source>
        <dbReference type="ARBA" id="ARBA00022490"/>
    </source>
</evidence>
<dbReference type="InterPro" id="IPR036322">
    <property type="entry name" value="WD40_repeat_dom_sf"/>
</dbReference>
<name>A0A1Y1X1C0_9FUNG</name>
<evidence type="ECO:0000256" key="4">
    <source>
        <dbReference type="ARBA" id="ARBA00022737"/>
    </source>
</evidence>
<protein>
    <submittedName>
        <fullName evidence="8">WD40 repeat-like protein</fullName>
    </submittedName>
</protein>
<sequence>MFVVIYLINNKCTGIIKEELERKRQKLAELRRSREERKNALLNAQKKESSTANLITKDRKAIDELVASLVGDITSVSNSEIPSRSSTPVSQVVYNKEIQTTDIYEDQTEKDDTDPFNIVSEIMEPEVPAVKEIVKEEKITEFSEEEKKHIMKSEGFKDFFDYSTKLVERALDEPYDFMIDYRVDNTVEDDKANDNTLKLVQSFYSEEWTKDRTVTDMDWSPEFAELMLGSYNKKKQSLITDPYGVCCIWNLHLQGRPEFVFQTQSEITSACFSKFHPKLVIGGTYSGQIVLWDMRTKSLPVQKTPLTVTGHAHPIYKMQMVGTQNSNNLISASSDGIVCSWQLDMLTQPQEIIELVSNSNDKINDIAITTFDFPDNEISSFWIGTEEGRVHQVNRYERADSKAGLNATDRYEGHGGIITGLSFHPQSSGSYNFSNLFLTSSIDWTVKLWRTKSTLKPSIKEEIIQPICSFDYANDYVLDVEWSPVHPAMFASVDGDGQLNIFNINQDQEMPIFSMTVDSEHSLNKLKWHKDGKKIAVGSSDGYIHVYDIGDLSIPSSDENGTLQKTLQEL</sequence>
<evidence type="ECO:0000313" key="8">
    <source>
        <dbReference type="EMBL" id="ORX79607.1"/>
    </source>
</evidence>
<dbReference type="SMART" id="SM00320">
    <property type="entry name" value="WD40"/>
    <property type="match status" value="6"/>
</dbReference>
<evidence type="ECO:0000256" key="6">
    <source>
        <dbReference type="SAM" id="Coils"/>
    </source>
</evidence>
<dbReference type="InterPro" id="IPR001680">
    <property type="entry name" value="WD40_rpt"/>
</dbReference>
<dbReference type="GO" id="GO:0005868">
    <property type="term" value="C:cytoplasmic dynein complex"/>
    <property type="evidence" value="ECO:0007669"/>
    <property type="project" value="TreeGrafter"/>
</dbReference>
<comment type="caution">
    <text evidence="8">The sequence shown here is derived from an EMBL/GenBank/DDBJ whole genome shotgun (WGS) entry which is preliminary data.</text>
</comment>
<dbReference type="STRING" id="1754192.A0A1Y1X1C0"/>
<gene>
    <name evidence="8" type="ORF">BCR32DRAFT_261481</name>
</gene>
<dbReference type="AlphaFoldDB" id="A0A1Y1X1C0"/>
<keyword evidence="9" id="KW-1185">Reference proteome</keyword>
<dbReference type="Proteomes" id="UP000193944">
    <property type="component" value="Unassembled WGS sequence"/>
</dbReference>
<dbReference type="PROSITE" id="PS50082">
    <property type="entry name" value="WD_REPEATS_2"/>
    <property type="match status" value="1"/>
</dbReference>
<keyword evidence="3 5" id="KW-0853">WD repeat</keyword>
<evidence type="ECO:0000259" key="7">
    <source>
        <dbReference type="Pfam" id="PF12894"/>
    </source>
</evidence>
<dbReference type="PANTHER" id="PTHR12442:SF22">
    <property type="entry name" value="CYTOPLASMIC DYNEIN 1 INTERMEDIATE CHAIN-RELATED"/>
    <property type="match status" value="1"/>
</dbReference>
<dbReference type="SUPFAM" id="SSF50978">
    <property type="entry name" value="WD40 repeat-like"/>
    <property type="match status" value="1"/>
</dbReference>
<evidence type="ECO:0000256" key="5">
    <source>
        <dbReference type="PROSITE-ProRule" id="PRU00221"/>
    </source>
</evidence>
<evidence type="ECO:0000256" key="1">
    <source>
        <dbReference type="ARBA" id="ARBA00004496"/>
    </source>
</evidence>
<evidence type="ECO:0000256" key="3">
    <source>
        <dbReference type="ARBA" id="ARBA00022574"/>
    </source>
</evidence>
<dbReference type="GO" id="GO:0005737">
    <property type="term" value="C:cytoplasm"/>
    <property type="evidence" value="ECO:0007669"/>
    <property type="project" value="UniProtKB-SubCell"/>
</dbReference>
<dbReference type="OrthoDB" id="366230at2759"/>
<feature type="domain" description="Anaphase-promoting complex subunit 4-like WD40" evidence="7">
    <location>
        <begin position="489"/>
        <end position="549"/>
    </location>
</feature>
<reference evidence="8 9" key="1">
    <citation type="submission" date="2016-08" db="EMBL/GenBank/DDBJ databases">
        <title>A Parts List for Fungal Cellulosomes Revealed by Comparative Genomics.</title>
        <authorList>
            <consortium name="DOE Joint Genome Institute"/>
            <person name="Haitjema C.H."/>
            <person name="Gilmore S.P."/>
            <person name="Henske J.K."/>
            <person name="Solomon K.V."/>
            <person name="De Groot R."/>
            <person name="Kuo A."/>
            <person name="Mondo S.J."/>
            <person name="Salamov A.A."/>
            <person name="Labutti K."/>
            <person name="Zhao Z."/>
            <person name="Chiniquy J."/>
            <person name="Barry K."/>
            <person name="Brewer H.M."/>
            <person name="Purvine S.O."/>
            <person name="Wright A.T."/>
            <person name="Boxma B."/>
            <person name="Van Alen T."/>
            <person name="Hackstein J.H."/>
            <person name="Baker S.E."/>
            <person name="Grigoriev I.V."/>
            <person name="O'Malley M.A."/>
        </authorList>
    </citation>
    <scope>NUCLEOTIDE SEQUENCE [LARGE SCALE GENOMIC DNA]</scope>
    <source>
        <strain evidence="8 9">S4</strain>
    </source>
</reference>
<keyword evidence="4" id="KW-0677">Repeat</keyword>
<dbReference type="GO" id="GO:0045504">
    <property type="term" value="F:dynein heavy chain binding"/>
    <property type="evidence" value="ECO:0007669"/>
    <property type="project" value="TreeGrafter"/>
</dbReference>
<organism evidence="8 9">
    <name type="scientific">Anaeromyces robustus</name>
    <dbReference type="NCBI Taxonomy" id="1754192"/>
    <lineage>
        <taxon>Eukaryota</taxon>
        <taxon>Fungi</taxon>
        <taxon>Fungi incertae sedis</taxon>
        <taxon>Chytridiomycota</taxon>
        <taxon>Chytridiomycota incertae sedis</taxon>
        <taxon>Neocallimastigomycetes</taxon>
        <taxon>Neocallimastigales</taxon>
        <taxon>Neocallimastigaceae</taxon>
        <taxon>Anaeromyces</taxon>
    </lineage>
</organism>
<dbReference type="Pfam" id="PF12894">
    <property type="entry name" value="ANAPC4_WD40"/>
    <property type="match status" value="1"/>
</dbReference>
<dbReference type="InterPro" id="IPR015943">
    <property type="entry name" value="WD40/YVTN_repeat-like_dom_sf"/>
</dbReference>
<evidence type="ECO:0000313" key="9">
    <source>
        <dbReference type="Proteomes" id="UP000193944"/>
    </source>
</evidence>
<dbReference type="Pfam" id="PF00400">
    <property type="entry name" value="WD40"/>
    <property type="match status" value="1"/>
</dbReference>
<comment type="subcellular location">
    <subcellularLocation>
        <location evidence="1">Cytoplasm</location>
    </subcellularLocation>
</comment>
<keyword evidence="6" id="KW-0175">Coiled coil</keyword>
<feature type="repeat" description="WD" evidence="5">
    <location>
        <begin position="411"/>
        <end position="453"/>
    </location>
</feature>
<feature type="coiled-coil region" evidence="6">
    <location>
        <begin position="16"/>
        <end position="47"/>
    </location>
</feature>
<accession>A0A1Y1X1C0</accession>
<reference evidence="8 9" key="2">
    <citation type="submission" date="2016-08" db="EMBL/GenBank/DDBJ databases">
        <title>Pervasive Adenine N6-methylation of Active Genes in Fungi.</title>
        <authorList>
            <consortium name="DOE Joint Genome Institute"/>
            <person name="Mondo S.J."/>
            <person name="Dannebaum R.O."/>
            <person name="Kuo R.C."/>
            <person name="Labutti K."/>
            <person name="Haridas S."/>
            <person name="Kuo A."/>
            <person name="Salamov A."/>
            <person name="Ahrendt S.R."/>
            <person name="Lipzen A."/>
            <person name="Sullivan W."/>
            <person name="Andreopoulos W.B."/>
            <person name="Clum A."/>
            <person name="Lindquist E."/>
            <person name="Daum C."/>
            <person name="Ramamoorthy G.K."/>
            <person name="Gryganskyi A."/>
            <person name="Culley D."/>
            <person name="Magnuson J.K."/>
            <person name="James T.Y."/>
            <person name="O'Malley M.A."/>
            <person name="Stajich J.E."/>
            <person name="Spatafora J.W."/>
            <person name="Visel A."/>
            <person name="Grigoriev I.V."/>
        </authorList>
    </citation>
    <scope>NUCLEOTIDE SEQUENCE [LARGE SCALE GENOMIC DNA]</scope>
    <source>
        <strain evidence="8 9">S4</strain>
    </source>
</reference>
<keyword evidence="2" id="KW-0963">Cytoplasm</keyword>
<dbReference type="GO" id="GO:0010970">
    <property type="term" value="P:transport along microtubule"/>
    <property type="evidence" value="ECO:0007669"/>
    <property type="project" value="TreeGrafter"/>
</dbReference>
<dbReference type="EMBL" id="MCFG01000170">
    <property type="protein sequence ID" value="ORX79607.1"/>
    <property type="molecule type" value="Genomic_DNA"/>
</dbReference>
<dbReference type="Gene3D" id="2.130.10.10">
    <property type="entry name" value="YVTN repeat-like/Quinoprotein amine dehydrogenase"/>
    <property type="match status" value="2"/>
</dbReference>
<dbReference type="PANTHER" id="PTHR12442">
    <property type="entry name" value="DYNEIN INTERMEDIATE CHAIN"/>
    <property type="match status" value="1"/>
</dbReference>
<dbReference type="InterPro" id="IPR050687">
    <property type="entry name" value="Dynein_IC"/>
</dbReference>
<proteinExistence type="predicted"/>
<dbReference type="GO" id="GO:0045503">
    <property type="term" value="F:dynein light chain binding"/>
    <property type="evidence" value="ECO:0007669"/>
    <property type="project" value="TreeGrafter"/>
</dbReference>